<evidence type="ECO:0000256" key="4">
    <source>
        <dbReference type="ARBA" id="ARBA00022946"/>
    </source>
</evidence>
<evidence type="ECO:0000259" key="7">
    <source>
        <dbReference type="Pfam" id="PF08511"/>
    </source>
</evidence>
<dbReference type="InterPro" id="IPR013718">
    <property type="entry name" value="COQ9_C"/>
</dbReference>
<evidence type="ECO:0000313" key="8">
    <source>
        <dbReference type="EMBL" id="WGV15509.1"/>
    </source>
</evidence>
<evidence type="ECO:0000256" key="3">
    <source>
        <dbReference type="ARBA" id="ARBA00022688"/>
    </source>
</evidence>
<evidence type="ECO:0000256" key="2">
    <source>
        <dbReference type="ARBA" id="ARBA00010766"/>
    </source>
</evidence>
<organism evidence="8 9">
    <name type="scientific">Fuscovulum ytuae</name>
    <dbReference type="NCBI Taxonomy" id="3042299"/>
    <lineage>
        <taxon>Bacteria</taxon>
        <taxon>Pseudomonadati</taxon>
        <taxon>Pseudomonadota</taxon>
        <taxon>Alphaproteobacteria</taxon>
        <taxon>Rhodobacterales</taxon>
        <taxon>Paracoccaceae</taxon>
        <taxon>Fuscovulum</taxon>
    </lineage>
</organism>
<dbReference type="Proteomes" id="UP001230978">
    <property type="component" value="Chromosome"/>
</dbReference>
<dbReference type="PANTHER" id="PTHR21427:SF19">
    <property type="entry name" value="UBIQUINONE BIOSYNTHESIS PROTEIN COQ9, MITOCHONDRIAL"/>
    <property type="match status" value="1"/>
</dbReference>
<gene>
    <name evidence="8" type="ORF">QF092_14755</name>
</gene>
<dbReference type="Pfam" id="PF08511">
    <property type="entry name" value="COQ9"/>
    <property type="match status" value="1"/>
</dbReference>
<keyword evidence="9" id="KW-1185">Reference proteome</keyword>
<evidence type="ECO:0000256" key="6">
    <source>
        <dbReference type="ARBA" id="ARBA00058104"/>
    </source>
</evidence>
<comment type="pathway">
    <text evidence="1">Cofactor biosynthesis; ubiquinone biosynthesis.</text>
</comment>
<reference evidence="8 9" key="1">
    <citation type="submission" date="2023-04" db="EMBL/GenBank/DDBJ databases">
        <title>YMD61, complete Genome.</title>
        <authorList>
            <person name="Zhang J."/>
        </authorList>
    </citation>
    <scope>NUCLEOTIDE SEQUENCE [LARGE SCALE GENOMIC DNA]</scope>
    <source>
        <strain evidence="8 9">YMD61</strain>
    </source>
</reference>
<feature type="domain" description="COQ9 C-terminal" evidence="7">
    <location>
        <begin position="118"/>
        <end position="188"/>
    </location>
</feature>
<accession>A0ABY8Q3T7</accession>
<dbReference type="NCBIfam" id="TIGR02396">
    <property type="entry name" value="diverge_rpsU"/>
    <property type="match status" value="1"/>
</dbReference>
<dbReference type="Gene3D" id="1.10.357.10">
    <property type="entry name" value="Tetracycline Repressor, domain 2"/>
    <property type="match status" value="1"/>
</dbReference>
<evidence type="ECO:0000256" key="1">
    <source>
        <dbReference type="ARBA" id="ARBA00004749"/>
    </source>
</evidence>
<dbReference type="InterPro" id="IPR012762">
    <property type="entry name" value="Ubiq_biosynth_COQ9"/>
</dbReference>
<keyword evidence="5" id="KW-0446">Lipid-binding</keyword>
<comment type="function">
    <text evidence="6">Membrane-associated protein that warps the membrane surface to access and bind aromatic isoprenes with high specificity, including ubiquinone (CoQ) isoprene intermediates and presents them directly to COQ7, therefore facilitating the COQ7-mediated hydroxylase step. Participates in the biosynthesis of coenzyme Q, also named ubiquinone, an essential lipid-soluble electron transporter for aerobic cellular respiration.</text>
</comment>
<dbReference type="EMBL" id="CP124535">
    <property type="protein sequence ID" value="WGV15509.1"/>
    <property type="molecule type" value="Genomic_DNA"/>
</dbReference>
<keyword evidence="4" id="KW-0809">Transit peptide</keyword>
<dbReference type="RefSeq" id="WP_281464949.1">
    <property type="nucleotide sequence ID" value="NZ_CP124535.1"/>
</dbReference>
<comment type="similarity">
    <text evidence="2">Belongs to the COQ9 family.</text>
</comment>
<protein>
    <submittedName>
        <fullName evidence="8">COQ9 family protein</fullName>
    </submittedName>
</protein>
<evidence type="ECO:0000256" key="5">
    <source>
        <dbReference type="ARBA" id="ARBA00023121"/>
    </source>
</evidence>
<dbReference type="PANTHER" id="PTHR21427">
    <property type="entry name" value="UBIQUINONE BIOSYNTHESIS PROTEIN COQ9, MITOCHONDRIAL"/>
    <property type="match status" value="1"/>
</dbReference>
<proteinExistence type="inferred from homology"/>
<sequence>MESQQPPENAREAVLNAALSHVPFDGWSETTLRAAIADSGVAEGLARALYPRGGVDLAVAYHKDGDRRMVETLGMTDLSQMRFRDRIAFAVRTRLDLVEDRELVRRGTTLFALPQYAAEGAKLIWGTSDAIWTALGDTTRDLNWYSKRATLSAVYGSTVLYWLGDDSLGHQATWDFLDRRIADVMQIETLKAKIKDNPLGKALLAGPAKVMEKWRVPTVPDDLPGKMMDRFRQG</sequence>
<name>A0ABY8Q3T7_9RHOB</name>
<evidence type="ECO:0000313" key="9">
    <source>
        <dbReference type="Proteomes" id="UP001230978"/>
    </source>
</evidence>
<keyword evidence="3" id="KW-0831">Ubiquinone biosynthesis</keyword>